<sequence length="435" mass="46224">MKLQVKRLLQNRQRLMGSFWSVVEYAWYPVLLLVTTPFFLQHLGADGYGQWALLSATIGFGAFLNIGTGAATVRAIAHGIAARDRNDVELLVRGSLAIALAGGLLLALAIFATFLVGSGTFLVRMGARDAVLLTGATAAAIALIEQVENVFTSTLRGGERFRTIATIEMWMRSLQIGASVAAVAVFGTLAALYTALVLTALARLAVRVIVVERWLQLKSLRPSLAEHHGILRDAGWGWLQGVGGLAFGVADRFIIGSALGAASLAHYAVATQLAQPLHAFAAAAASVVFPKVGRAMAQGDPARVQRLIVRGVLLLGAATTGIALVLLVFRVQILTLWLGTDVAAAAAPTLGLLAIAYWLLSLGVLPHFILLGLGRMRFVALSNLFAGALTLVAMLLLVGRFGIVGIATARIIYGIALLINYEPLRRFWKTHAQPV</sequence>
<feature type="transmembrane region" description="Helical" evidence="6">
    <location>
        <begin position="312"/>
        <end position="338"/>
    </location>
</feature>
<gene>
    <name evidence="7" type="ORF">EUV02_08785</name>
</gene>
<feature type="transmembrane region" description="Helical" evidence="6">
    <location>
        <begin position="378"/>
        <end position="397"/>
    </location>
</feature>
<dbReference type="AlphaFoldDB" id="A0A4Y9EMI1"/>
<evidence type="ECO:0000256" key="4">
    <source>
        <dbReference type="ARBA" id="ARBA00022989"/>
    </source>
</evidence>
<keyword evidence="3 6" id="KW-0812">Transmembrane</keyword>
<keyword evidence="8" id="KW-1185">Reference proteome</keyword>
<feature type="transmembrane region" description="Helical" evidence="6">
    <location>
        <begin position="52"/>
        <end position="73"/>
    </location>
</feature>
<evidence type="ECO:0000256" key="3">
    <source>
        <dbReference type="ARBA" id="ARBA00022692"/>
    </source>
</evidence>
<dbReference type="OrthoDB" id="9812647at2"/>
<comment type="caution">
    <text evidence="7">The sequence shown here is derived from an EMBL/GenBank/DDBJ whole genome shotgun (WGS) entry which is preliminary data.</text>
</comment>
<name>A0A4Y9EMI1_9SPHN</name>
<dbReference type="PANTHER" id="PTHR30250:SF26">
    <property type="entry name" value="PSMA PROTEIN"/>
    <property type="match status" value="1"/>
</dbReference>
<dbReference type="GO" id="GO:0005886">
    <property type="term" value="C:plasma membrane"/>
    <property type="evidence" value="ECO:0007669"/>
    <property type="project" value="UniProtKB-SubCell"/>
</dbReference>
<keyword evidence="4 6" id="KW-1133">Transmembrane helix</keyword>
<dbReference type="EMBL" id="SIHO01000002">
    <property type="protein sequence ID" value="TFU03275.1"/>
    <property type="molecule type" value="Genomic_DNA"/>
</dbReference>
<evidence type="ECO:0000256" key="1">
    <source>
        <dbReference type="ARBA" id="ARBA00004651"/>
    </source>
</evidence>
<feature type="transmembrane region" description="Helical" evidence="6">
    <location>
        <begin position="94"/>
        <end position="116"/>
    </location>
</feature>
<dbReference type="Proteomes" id="UP000297737">
    <property type="component" value="Unassembled WGS sequence"/>
</dbReference>
<proteinExistence type="predicted"/>
<keyword evidence="5 6" id="KW-0472">Membrane</keyword>
<feature type="transmembrane region" description="Helical" evidence="6">
    <location>
        <begin position="21"/>
        <end position="40"/>
    </location>
</feature>
<dbReference type="PANTHER" id="PTHR30250">
    <property type="entry name" value="PST FAMILY PREDICTED COLANIC ACID TRANSPORTER"/>
    <property type="match status" value="1"/>
</dbReference>
<evidence type="ECO:0000256" key="2">
    <source>
        <dbReference type="ARBA" id="ARBA00022475"/>
    </source>
</evidence>
<dbReference type="Pfam" id="PF01943">
    <property type="entry name" value="Polysacc_synt"/>
    <property type="match status" value="1"/>
</dbReference>
<evidence type="ECO:0000313" key="7">
    <source>
        <dbReference type="EMBL" id="TFU03275.1"/>
    </source>
</evidence>
<evidence type="ECO:0000256" key="6">
    <source>
        <dbReference type="SAM" id="Phobius"/>
    </source>
</evidence>
<keyword evidence="2" id="KW-1003">Cell membrane</keyword>
<dbReference type="InterPro" id="IPR002797">
    <property type="entry name" value="Polysacc_synth"/>
</dbReference>
<dbReference type="RefSeq" id="WP_135245867.1">
    <property type="nucleotide sequence ID" value="NZ_SIHO01000002.1"/>
</dbReference>
<feature type="transmembrane region" description="Helical" evidence="6">
    <location>
        <begin position="350"/>
        <end position="371"/>
    </location>
</feature>
<organism evidence="7 8">
    <name type="scientific">Glacieibacterium arshaanense</name>
    <dbReference type="NCBI Taxonomy" id="2511025"/>
    <lineage>
        <taxon>Bacteria</taxon>
        <taxon>Pseudomonadati</taxon>
        <taxon>Pseudomonadota</taxon>
        <taxon>Alphaproteobacteria</taxon>
        <taxon>Sphingomonadales</taxon>
        <taxon>Sphingosinicellaceae</taxon>
        <taxon>Glacieibacterium</taxon>
    </lineage>
</organism>
<protein>
    <recommendedName>
        <fullName evidence="9">Lipopolysaccharide biosynthesis protein</fullName>
    </recommendedName>
</protein>
<feature type="transmembrane region" description="Helical" evidence="6">
    <location>
        <begin position="403"/>
        <end position="421"/>
    </location>
</feature>
<accession>A0A4Y9EMI1</accession>
<evidence type="ECO:0008006" key="9">
    <source>
        <dbReference type="Google" id="ProtNLM"/>
    </source>
</evidence>
<comment type="subcellular location">
    <subcellularLocation>
        <location evidence="1">Cell membrane</location>
        <topology evidence="1">Multi-pass membrane protein</topology>
    </subcellularLocation>
</comment>
<evidence type="ECO:0000256" key="5">
    <source>
        <dbReference type="ARBA" id="ARBA00023136"/>
    </source>
</evidence>
<feature type="transmembrane region" description="Helical" evidence="6">
    <location>
        <begin position="176"/>
        <end position="206"/>
    </location>
</feature>
<dbReference type="InterPro" id="IPR050833">
    <property type="entry name" value="Poly_Biosynth_Transport"/>
</dbReference>
<evidence type="ECO:0000313" key="8">
    <source>
        <dbReference type="Proteomes" id="UP000297737"/>
    </source>
</evidence>
<reference evidence="7 8" key="1">
    <citation type="submission" date="2019-02" db="EMBL/GenBank/DDBJ databases">
        <title>Polymorphobacter sp. isolated from the lake at the Tibet of China.</title>
        <authorList>
            <person name="Li A."/>
        </authorList>
    </citation>
    <scope>NUCLEOTIDE SEQUENCE [LARGE SCALE GENOMIC DNA]</scope>
    <source>
        <strain evidence="7 8">DJ1R-1</strain>
    </source>
</reference>